<feature type="domain" description="Tr-type G" evidence="5">
    <location>
        <begin position="1"/>
        <end position="235"/>
    </location>
</feature>
<dbReference type="InterPro" id="IPR014721">
    <property type="entry name" value="Ribsml_uS5_D2-typ_fold_subgr"/>
</dbReference>
<keyword evidence="1" id="KW-0547">Nucleotide-binding</keyword>
<dbReference type="PANTHER" id="PTHR43261">
    <property type="entry name" value="TRANSLATION ELONGATION FACTOR G-RELATED"/>
    <property type="match status" value="1"/>
</dbReference>
<dbReference type="InterPro" id="IPR020568">
    <property type="entry name" value="Ribosomal_Su5_D2-typ_SF"/>
</dbReference>
<gene>
    <name evidence="6" type="ORF">WMO75_10075</name>
</gene>
<dbReference type="Gene3D" id="3.30.230.10">
    <property type="match status" value="1"/>
</dbReference>
<dbReference type="PROSITE" id="PS51722">
    <property type="entry name" value="G_TR_2"/>
    <property type="match status" value="1"/>
</dbReference>
<dbReference type="InterPro" id="IPR005517">
    <property type="entry name" value="Transl_elong_EFG/EF2_IV"/>
</dbReference>
<dbReference type="PANTHER" id="PTHR43261:SF1">
    <property type="entry name" value="RIBOSOME-RELEASING FACTOR 2, MITOCHONDRIAL"/>
    <property type="match status" value="1"/>
</dbReference>
<dbReference type="NCBIfam" id="TIGR00231">
    <property type="entry name" value="small_GTP"/>
    <property type="match status" value="1"/>
</dbReference>
<organism evidence="6 7">
    <name type="scientific">Blautia intestinihominis</name>
    <dbReference type="NCBI Taxonomy" id="3133152"/>
    <lineage>
        <taxon>Bacteria</taxon>
        <taxon>Bacillati</taxon>
        <taxon>Bacillota</taxon>
        <taxon>Clostridia</taxon>
        <taxon>Lachnospirales</taxon>
        <taxon>Lachnospiraceae</taxon>
        <taxon>Blautia</taxon>
    </lineage>
</organism>
<dbReference type="CDD" id="cd03711">
    <property type="entry name" value="Tet_C"/>
    <property type="match status" value="1"/>
</dbReference>
<dbReference type="Pfam" id="PF00009">
    <property type="entry name" value="GTP_EFTU"/>
    <property type="match status" value="1"/>
</dbReference>
<dbReference type="InterPro" id="IPR010298">
    <property type="entry name" value="YacP-like"/>
</dbReference>
<accession>A0ABV1ALP6</accession>
<dbReference type="SMART" id="SM00838">
    <property type="entry name" value="EFG_C"/>
    <property type="match status" value="1"/>
</dbReference>
<dbReference type="SMART" id="SM00889">
    <property type="entry name" value="EFG_IV"/>
    <property type="match status" value="1"/>
</dbReference>
<dbReference type="InterPro" id="IPR031157">
    <property type="entry name" value="G_TR_CS"/>
</dbReference>
<dbReference type="Pfam" id="PF03764">
    <property type="entry name" value="EFG_IV"/>
    <property type="match status" value="1"/>
</dbReference>
<dbReference type="Proteomes" id="UP001446032">
    <property type="component" value="Unassembled WGS sequence"/>
</dbReference>
<dbReference type="SUPFAM" id="SSF54211">
    <property type="entry name" value="Ribosomal protein S5 domain 2-like"/>
    <property type="match status" value="1"/>
</dbReference>
<keyword evidence="7" id="KW-1185">Reference proteome</keyword>
<dbReference type="Gene3D" id="3.30.70.870">
    <property type="entry name" value="Elongation Factor G (Translational Gtpase), domain 3"/>
    <property type="match status" value="1"/>
</dbReference>
<evidence type="ECO:0000256" key="4">
    <source>
        <dbReference type="ARBA" id="ARBA00023251"/>
    </source>
</evidence>
<keyword evidence="4" id="KW-0046">Antibiotic resistance</keyword>
<dbReference type="Pfam" id="PF00679">
    <property type="entry name" value="EFG_C"/>
    <property type="match status" value="1"/>
</dbReference>
<dbReference type="SUPFAM" id="SSF54980">
    <property type="entry name" value="EF-G C-terminal domain-like"/>
    <property type="match status" value="2"/>
</dbReference>
<evidence type="ECO:0000256" key="2">
    <source>
        <dbReference type="ARBA" id="ARBA00022917"/>
    </source>
</evidence>
<keyword evidence="2" id="KW-0648">Protein biosynthesis</keyword>
<dbReference type="Gene3D" id="3.40.50.300">
    <property type="entry name" value="P-loop containing nucleotide triphosphate hydrolases"/>
    <property type="match status" value="1"/>
</dbReference>
<dbReference type="InterPro" id="IPR005225">
    <property type="entry name" value="Small_GTP-bd"/>
</dbReference>
<dbReference type="Gene3D" id="3.30.70.240">
    <property type="match status" value="1"/>
</dbReference>
<dbReference type="PRINTS" id="PR00315">
    <property type="entry name" value="ELONGATNFCT"/>
</dbReference>
<dbReference type="EMBL" id="JBBMEI010000028">
    <property type="protein sequence ID" value="MEQ2358676.1"/>
    <property type="molecule type" value="Genomic_DNA"/>
</dbReference>
<protein>
    <submittedName>
        <fullName evidence="6">Translation factor GTPase family protein</fullName>
    </submittedName>
</protein>
<dbReference type="Pfam" id="PF14492">
    <property type="entry name" value="EFG_III"/>
    <property type="match status" value="1"/>
</dbReference>
<keyword evidence="3" id="KW-0342">GTP-binding</keyword>
<sequence length="927" mass="104982">MKKLVIGILAHVDAGKTTLSERLLYLCGVIRQIGRVDHGDTFLDNYELEKERGITIFSKQAILKTEDVEVTLLDTPGHVDFSAEMERTLQVLDYAILVINGMDGVQSHTMTLWRLLERYQIPTFLFVNKMDQNGTDHDALLADLKAHLHENCVDFGKIQENDEENTLTPDQMENIAVCDETLLEKYLETGSIEEEEIAELITQRKIFPCYFGSALKEDGVEDFWNGVQKYTREPKRPTEFGAKVFKIARDEQGNRLTYMKITGGSLKAKTMLSSRAKGQALPGVRQQQEDWEEKADQLRLYSGAKYTTITEAEAGTICAVTGLTRTYPGEGLGIESESELPVLEPVLNYQIQLPDDCDPHQMLQKLRQLEEEEPELHILWDSQLGEIHAQLMGEVQIEILKKLIWDRFHVAVEFGAGSIVYKETVAEPVEGVGHFEPLRHYAEVHLLIEPGEPGSGCQFFTACSEDVLARNWQRLILTHLEEKEHIGVLTGSPLTDVQITLLTGRAHAKHTEGGDFRQATYRAVRQGLRKAKNILLEPYYEFRLEVPAEMIGRALADVQKMQGSFESPDTDGTTAVLKGTAAVSQMRDYQKEVVAYTHGTGKLFCTLKGYAPCKNQEEIVQNVAYDPESDLENPTGSVFCAHGAGFVVPWDQVEDYMHLNSGVELNGLNSETWYDDVDYAENPGTAVDNPNISRNTSGKNGKFSYSGSYDEEEELQAIFERTFGPIKRDRAAFQKKTVHSSAPTVRYRQGKPRKEEYLLVDGYNIIFSWEELNELAKENIHAACDKLMDILSNYQGYRKCTLILVFDAYKVEGHMEEVLTYHNIYVVYTKEAETADQYIEKTVHRIGRQYQVTVATSDGLEQVIIMGQGAHRISAQGLKKEIEDTEKNARAEWHQQRRSSKTYLFDNMSEELQAQMEKIRLGEAGEE</sequence>
<proteinExistence type="predicted"/>
<evidence type="ECO:0000256" key="1">
    <source>
        <dbReference type="ARBA" id="ARBA00022741"/>
    </source>
</evidence>
<name>A0ABV1ALP6_9FIRM</name>
<dbReference type="PROSITE" id="PS00301">
    <property type="entry name" value="G_TR_1"/>
    <property type="match status" value="1"/>
</dbReference>
<reference evidence="6 7" key="1">
    <citation type="submission" date="2024-03" db="EMBL/GenBank/DDBJ databases">
        <title>Human intestinal bacterial collection.</title>
        <authorList>
            <person name="Pauvert C."/>
            <person name="Hitch T.C.A."/>
            <person name="Clavel T."/>
        </authorList>
    </citation>
    <scope>NUCLEOTIDE SEQUENCE [LARGE SCALE GENOMIC DNA]</scope>
    <source>
        <strain evidence="6 7">CLA-AA-H95</strain>
    </source>
</reference>
<evidence type="ECO:0000259" key="5">
    <source>
        <dbReference type="PROSITE" id="PS51722"/>
    </source>
</evidence>
<dbReference type="InterPro" id="IPR009000">
    <property type="entry name" value="Transl_B-barrel_sf"/>
</dbReference>
<comment type="caution">
    <text evidence="6">The sequence shown here is derived from an EMBL/GenBank/DDBJ whole genome shotgun (WGS) entry which is preliminary data.</text>
</comment>
<dbReference type="InterPro" id="IPR035650">
    <property type="entry name" value="Tet_C"/>
</dbReference>
<dbReference type="InterPro" id="IPR000640">
    <property type="entry name" value="EFG_V-like"/>
</dbReference>
<dbReference type="SUPFAM" id="SSF50447">
    <property type="entry name" value="Translation proteins"/>
    <property type="match status" value="1"/>
</dbReference>
<dbReference type="InterPro" id="IPR035647">
    <property type="entry name" value="EFG_III/V"/>
</dbReference>
<dbReference type="CDD" id="cd10912">
    <property type="entry name" value="PIN_YacP-like"/>
    <property type="match status" value="1"/>
</dbReference>
<evidence type="ECO:0000313" key="7">
    <source>
        <dbReference type="Proteomes" id="UP001446032"/>
    </source>
</evidence>
<dbReference type="Pfam" id="PF05991">
    <property type="entry name" value="NYN_YacP"/>
    <property type="match status" value="1"/>
</dbReference>
<evidence type="ECO:0000256" key="3">
    <source>
        <dbReference type="ARBA" id="ARBA00023134"/>
    </source>
</evidence>
<dbReference type="PRINTS" id="PR01037">
    <property type="entry name" value="TCRTETOQM"/>
</dbReference>
<dbReference type="RefSeq" id="WP_302247487.1">
    <property type="nucleotide sequence ID" value="NZ_JBBMEI010000028.1"/>
</dbReference>
<dbReference type="SUPFAM" id="SSF52540">
    <property type="entry name" value="P-loop containing nucleoside triphosphate hydrolases"/>
    <property type="match status" value="1"/>
</dbReference>
<evidence type="ECO:0000313" key="6">
    <source>
        <dbReference type="EMBL" id="MEQ2358676.1"/>
    </source>
</evidence>
<dbReference type="Gene3D" id="2.40.30.10">
    <property type="entry name" value="Translation factors"/>
    <property type="match status" value="1"/>
</dbReference>
<dbReference type="InterPro" id="IPR027417">
    <property type="entry name" value="P-loop_NTPase"/>
</dbReference>
<dbReference type="InterPro" id="IPR041095">
    <property type="entry name" value="EFG_II"/>
</dbReference>
<dbReference type="InterPro" id="IPR000795">
    <property type="entry name" value="T_Tr_GTP-bd_dom"/>
</dbReference>